<dbReference type="AlphaFoldDB" id="A0A9P0CPB9"/>
<protein>
    <submittedName>
        <fullName evidence="1">Uncharacterized protein</fullName>
    </submittedName>
</protein>
<keyword evidence="2" id="KW-1185">Reference proteome</keyword>
<evidence type="ECO:0000313" key="1">
    <source>
        <dbReference type="EMBL" id="CAH1103798.1"/>
    </source>
</evidence>
<sequence length="233" mass="27333">MKIMFDMFKVKYPTTKIRYSYFVKYFHEHFDIHFGSPVDTCCKSKELDLKIKSPSLGDAAKRAAAAELAIHKRRAKKFYLSLKESTECKIRDDLVVITFDYMQNVHLLEVPVEDLFYLTQLTVIIFGIHNLKFELLLADEQDEGFSRDHVPTPLKKKPSRKRQTNFMCRKKVKVQQRRNLGFGYTTPKGVEWDPKTLGPPCACMKKCREALEGEERNIFNSFWDLKTYEKQNA</sequence>
<dbReference type="OrthoDB" id="7475343at2759"/>
<proteinExistence type="predicted"/>
<organism evidence="1 2">
    <name type="scientific">Psylliodes chrysocephalus</name>
    <dbReference type="NCBI Taxonomy" id="3402493"/>
    <lineage>
        <taxon>Eukaryota</taxon>
        <taxon>Metazoa</taxon>
        <taxon>Ecdysozoa</taxon>
        <taxon>Arthropoda</taxon>
        <taxon>Hexapoda</taxon>
        <taxon>Insecta</taxon>
        <taxon>Pterygota</taxon>
        <taxon>Neoptera</taxon>
        <taxon>Endopterygota</taxon>
        <taxon>Coleoptera</taxon>
        <taxon>Polyphaga</taxon>
        <taxon>Cucujiformia</taxon>
        <taxon>Chrysomeloidea</taxon>
        <taxon>Chrysomelidae</taxon>
        <taxon>Galerucinae</taxon>
        <taxon>Alticini</taxon>
        <taxon>Psylliodes</taxon>
    </lineage>
</organism>
<name>A0A9P0CPB9_9CUCU</name>
<accession>A0A9P0CPB9</accession>
<gene>
    <name evidence="1" type="ORF">PSYICH_LOCUS4837</name>
</gene>
<reference evidence="1" key="1">
    <citation type="submission" date="2022-01" db="EMBL/GenBank/DDBJ databases">
        <authorList>
            <person name="King R."/>
        </authorList>
    </citation>
    <scope>NUCLEOTIDE SEQUENCE</scope>
</reference>
<evidence type="ECO:0000313" key="2">
    <source>
        <dbReference type="Proteomes" id="UP001153636"/>
    </source>
</evidence>
<dbReference type="EMBL" id="OV651827">
    <property type="protein sequence ID" value="CAH1103798.1"/>
    <property type="molecule type" value="Genomic_DNA"/>
</dbReference>
<dbReference type="Proteomes" id="UP001153636">
    <property type="component" value="Chromosome 15"/>
</dbReference>